<accession>A0A413UC53</accession>
<sequence>INNIVILNNLALALAKIYGSISTNEMRVAKKEFKAFPVECISKVQLIMKDTEIIKQVKSNLRRKKR</sequence>
<dbReference type="EMBL" id="QSGD01000028">
    <property type="protein sequence ID" value="RHB04319.1"/>
    <property type="molecule type" value="Genomic_DNA"/>
</dbReference>
<comment type="caution">
    <text evidence="1">The sequence shown here is derived from an EMBL/GenBank/DDBJ whole genome shotgun (WGS) entry which is preliminary data.</text>
</comment>
<evidence type="ECO:0000313" key="2">
    <source>
        <dbReference type="Proteomes" id="UP000285288"/>
    </source>
</evidence>
<evidence type="ECO:0000313" key="1">
    <source>
        <dbReference type="EMBL" id="RHB04319.1"/>
    </source>
</evidence>
<protein>
    <submittedName>
        <fullName evidence="1">Uncharacterized protein</fullName>
    </submittedName>
</protein>
<dbReference type="AlphaFoldDB" id="A0A413UC53"/>
<dbReference type="Proteomes" id="UP000285288">
    <property type="component" value="Unassembled WGS sequence"/>
</dbReference>
<gene>
    <name evidence="1" type="ORF">DW907_07520</name>
</gene>
<proteinExistence type="predicted"/>
<dbReference type="RefSeq" id="WP_182374061.1">
    <property type="nucleotide sequence ID" value="NZ_QSGD01000028.1"/>
</dbReference>
<reference evidence="1 2" key="1">
    <citation type="submission" date="2018-08" db="EMBL/GenBank/DDBJ databases">
        <title>A genome reference for cultivated species of the human gut microbiota.</title>
        <authorList>
            <person name="Zou Y."/>
            <person name="Xue W."/>
            <person name="Luo G."/>
        </authorList>
    </citation>
    <scope>NUCLEOTIDE SEQUENCE [LARGE SCALE GENOMIC DNA]</scope>
    <source>
        <strain evidence="1 2">AM42-13AC</strain>
    </source>
</reference>
<name>A0A413UC53_9FIRM</name>
<organism evidence="1 2">
    <name type="scientific">Holdemanella biformis</name>
    <dbReference type="NCBI Taxonomy" id="1735"/>
    <lineage>
        <taxon>Bacteria</taxon>
        <taxon>Bacillati</taxon>
        <taxon>Bacillota</taxon>
        <taxon>Erysipelotrichia</taxon>
        <taxon>Erysipelotrichales</taxon>
        <taxon>Erysipelotrichaceae</taxon>
        <taxon>Holdemanella</taxon>
    </lineage>
</organism>
<feature type="non-terminal residue" evidence="1">
    <location>
        <position position="1"/>
    </location>
</feature>